<dbReference type="RefSeq" id="WP_193083364.1">
    <property type="nucleotide sequence ID" value="NZ_CP045201.1"/>
</dbReference>
<dbReference type="Pfam" id="PF02814">
    <property type="entry name" value="UreE_N"/>
    <property type="match status" value="1"/>
</dbReference>
<dbReference type="AlphaFoldDB" id="A0A7L9WMU1"/>
<comment type="subcellular location">
    <subcellularLocation>
        <location evidence="1 5">Cytoplasm</location>
    </subcellularLocation>
</comment>
<dbReference type="InterPro" id="IPR004029">
    <property type="entry name" value="UreE_N"/>
</dbReference>
<dbReference type="InterPro" id="IPR007864">
    <property type="entry name" value="UreE_C_dom"/>
</dbReference>
<evidence type="ECO:0000256" key="1">
    <source>
        <dbReference type="ARBA" id="ARBA00004496"/>
    </source>
</evidence>
<evidence type="ECO:0000256" key="6">
    <source>
        <dbReference type="SAM" id="MobiDB-lite"/>
    </source>
</evidence>
<comment type="function">
    <text evidence="5">Involved in urease metallocenter assembly. Binds nickel. Probably functions as a nickel donor during metallocenter assembly.</text>
</comment>
<evidence type="ECO:0000256" key="5">
    <source>
        <dbReference type="HAMAP-Rule" id="MF_00822"/>
    </source>
</evidence>
<evidence type="ECO:0000313" key="8">
    <source>
        <dbReference type="EMBL" id="QOL81047.1"/>
    </source>
</evidence>
<dbReference type="SMART" id="SM00988">
    <property type="entry name" value="UreE_N"/>
    <property type="match status" value="1"/>
</dbReference>
<evidence type="ECO:0000259" key="7">
    <source>
        <dbReference type="SMART" id="SM00988"/>
    </source>
</evidence>
<organism evidence="8 9">
    <name type="scientific">Pseudooceanicola spongiae</name>
    <dbReference type="NCBI Taxonomy" id="2613965"/>
    <lineage>
        <taxon>Bacteria</taxon>
        <taxon>Pseudomonadati</taxon>
        <taxon>Pseudomonadota</taxon>
        <taxon>Alphaproteobacteria</taxon>
        <taxon>Rhodobacterales</taxon>
        <taxon>Paracoccaceae</taxon>
        <taxon>Pseudooceanicola</taxon>
    </lineage>
</organism>
<sequence length="204" mass="22200">MIRALTALRASDIAASARIADHVTLDYEARFIRRKGLTTDGGDRLVADLAQTISLDDGDALQLEDGRLVGIRAAAEPLLRVSGPELARLAWHIGNRHTPCQIFADHLLIRQDKVIATMLAHLGAQIDAIEAPFIPEGGAYGHGRTHAHEHGNTLNDGGAQPHAHNHGDGHSHDHAHEHDHAHPHAHPHDHTHAHPHDPDHPNDH</sequence>
<dbReference type="InterPro" id="IPR012406">
    <property type="entry name" value="UreE"/>
</dbReference>
<dbReference type="GO" id="GO:0006457">
    <property type="term" value="P:protein folding"/>
    <property type="evidence" value="ECO:0007669"/>
    <property type="project" value="InterPro"/>
</dbReference>
<name>A0A7L9WMU1_9RHOB</name>
<dbReference type="SUPFAM" id="SSF69287">
    <property type="entry name" value="Urease metallochaperone UreE, N-terminal domain"/>
    <property type="match status" value="1"/>
</dbReference>
<dbReference type="Proteomes" id="UP000594118">
    <property type="component" value="Chromosome"/>
</dbReference>
<dbReference type="EMBL" id="CP045201">
    <property type="protein sequence ID" value="QOL81047.1"/>
    <property type="molecule type" value="Genomic_DNA"/>
</dbReference>
<dbReference type="GO" id="GO:0051082">
    <property type="term" value="F:unfolded protein binding"/>
    <property type="evidence" value="ECO:0007669"/>
    <property type="project" value="UniProtKB-UniRule"/>
</dbReference>
<feature type="region of interest" description="Disordered" evidence="6">
    <location>
        <begin position="140"/>
        <end position="204"/>
    </location>
</feature>
<dbReference type="KEGG" id="pshq:F3W81_09625"/>
<dbReference type="Pfam" id="PF05194">
    <property type="entry name" value="UreE_C"/>
    <property type="match status" value="1"/>
</dbReference>
<dbReference type="GO" id="GO:0005737">
    <property type="term" value="C:cytoplasm"/>
    <property type="evidence" value="ECO:0007669"/>
    <property type="project" value="UniProtKB-SubCell"/>
</dbReference>
<keyword evidence="4 5" id="KW-0143">Chaperone</keyword>
<keyword evidence="2 5" id="KW-0963">Cytoplasm</keyword>
<dbReference type="SUPFAM" id="SSF69737">
    <property type="entry name" value="Urease metallochaperone UreE, C-terminal domain"/>
    <property type="match status" value="1"/>
</dbReference>
<dbReference type="CDD" id="cd00571">
    <property type="entry name" value="UreE"/>
    <property type="match status" value="1"/>
</dbReference>
<evidence type="ECO:0000313" key="9">
    <source>
        <dbReference type="Proteomes" id="UP000594118"/>
    </source>
</evidence>
<dbReference type="Gene3D" id="3.30.70.790">
    <property type="entry name" value="UreE, C-terminal domain"/>
    <property type="match status" value="1"/>
</dbReference>
<feature type="domain" description="UreE urease accessory N-terminal" evidence="7">
    <location>
        <begin position="4"/>
        <end position="69"/>
    </location>
</feature>
<reference evidence="8 9" key="1">
    <citation type="submission" date="2019-10" db="EMBL/GenBank/DDBJ databases">
        <title>Pseudopuniceibacterium sp. HQ09 islated from Antarctica.</title>
        <authorList>
            <person name="Liao L."/>
            <person name="Su S."/>
            <person name="Chen B."/>
            <person name="Yu Y."/>
        </authorList>
    </citation>
    <scope>NUCLEOTIDE SEQUENCE [LARGE SCALE GENOMIC DNA]</scope>
    <source>
        <strain evidence="8 9">HQ09</strain>
    </source>
</reference>
<evidence type="ECO:0000256" key="3">
    <source>
        <dbReference type="ARBA" id="ARBA00022596"/>
    </source>
</evidence>
<protein>
    <recommendedName>
        <fullName evidence="5">Urease accessory protein UreE</fullName>
    </recommendedName>
</protein>
<dbReference type="GO" id="GO:0019627">
    <property type="term" value="P:urea metabolic process"/>
    <property type="evidence" value="ECO:0007669"/>
    <property type="project" value="InterPro"/>
</dbReference>
<gene>
    <name evidence="5" type="primary">ureE</name>
    <name evidence="8" type="ORF">F3W81_09625</name>
</gene>
<evidence type="ECO:0000256" key="2">
    <source>
        <dbReference type="ARBA" id="ARBA00022490"/>
    </source>
</evidence>
<feature type="compositionally biased region" description="Basic and acidic residues" evidence="6">
    <location>
        <begin position="165"/>
        <end position="204"/>
    </location>
</feature>
<evidence type="ECO:0000256" key="4">
    <source>
        <dbReference type="ARBA" id="ARBA00023186"/>
    </source>
</evidence>
<dbReference type="Gene3D" id="2.60.260.20">
    <property type="entry name" value="Urease metallochaperone UreE, N-terminal domain"/>
    <property type="match status" value="1"/>
</dbReference>
<accession>A0A7L9WMU1</accession>
<comment type="similarity">
    <text evidence="5">Belongs to the UreE family.</text>
</comment>
<dbReference type="GO" id="GO:0016151">
    <property type="term" value="F:nickel cation binding"/>
    <property type="evidence" value="ECO:0007669"/>
    <property type="project" value="UniProtKB-UniRule"/>
</dbReference>
<dbReference type="HAMAP" id="MF_00822">
    <property type="entry name" value="UreE"/>
    <property type="match status" value="1"/>
</dbReference>
<keyword evidence="3 5" id="KW-0533">Nickel</keyword>
<proteinExistence type="inferred from homology"/>
<dbReference type="GO" id="GO:0065003">
    <property type="term" value="P:protein-containing complex assembly"/>
    <property type="evidence" value="ECO:0007669"/>
    <property type="project" value="InterPro"/>
</dbReference>
<keyword evidence="9" id="KW-1185">Reference proteome</keyword>
<dbReference type="InterPro" id="IPR036118">
    <property type="entry name" value="UreE_N_sf"/>
</dbReference>